<dbReference type="EMBL" id="DTGT01000106">
    <property type="protein sequence ID" value="HGH60296.1"/>
    <property type="molecule type" value="Genomic_DNA"/>
</dbReference>
<protein>
    <recommendedName>
        <fullName evidence="2">Histidine kinase</fullName>
    </recommendedName>
</protein>
<accession>A0A7C4EVL6</accession>
<name>A0A7C4EVL6_9BACT</name>
<evidence type="ECO:0000313" key="1">
    <source>
        <dbReference type="EMBL" id="HGH60296.1"/>
    </source>
</evidence>
<proteinExistence type="predicted"/>
<reference evidence="1" key="1">
    <citation type="journal article" date="2020" name="mSystems">
        <title>Genome- and Community-Level Interaction Insights into Carbon Utilization and Element Cycling Functions of Hydrothermarchaeota in Hydrothermal Sediment.</title>
        <authorList>
            <person name="Zhou Z."/>
            <person name="Liu Y."/>
            <person name="Xu W."/>
            <person name="Pan J."/>
            <person name="Luo Z.H."/>
            <person name="Li M."/>
        </authorList>
    </citation>
    <scope>NUCLEOTIDE SEQUENCE [LARGE SCALE GENOMIC DNA]</scope>
    <source>
        <strain evidence="1">SpSt-769</strain>
    </source>
</reference>
<organism evidence="1">
    <name type="scientific">Desulfomonile tiedjei</name>
    <dbReference type="NCBI Taxonomy" id="2358"/>
    <lineage>
        <taxon>Bacteria</taxon>
        <taxon>Pseudomonadati</taxon>
        <taxon>Thermodesulfobacteriota</taxon>
        <taxon>Desulfomonilia</taxon>
        <taxon>Desulfomonilales</taxon>
        <taxon>Desulfomonilaceae</taxon>
        <taxon>Desulfomonile</taxon>
    </lineage>
</organism>
<evidence type="ECO:0008006" key="2">
    <source>
        <dbReference type="Google" id="ProtNLM"/>
    </source>
</evidence>
<gene>
    <name evidence="1" type="ORF">ENV54_03240</name>
</gene>
<sequence>MQTQKALFMGRITAGATHEIKNVLAIIKESAGLIEDLISLGEKNGRIPVEKLTKTLTKITDQVNRGVELSTRLNEFAHTPDQDAAPVDLNIAVERVVSLSQRFARLKRVRLEAHRKDGEQSVFTDPLAFLMLMFSGIELLMNHVGENGLISVEPSPAQGDIAAISSVPAGTTMAMDDAKTLMETEGFQRVEELARNLNMPVRLEGPPLRLVIAEPVGSPV</sequence>
<dbReference type="AlphaFoldDB" id="A0A7C4EVL6"/>
<dbReference type="Gene3D" id="1.10.287.130">
    <property type="match status" value="1"/>
</dbReference>
<comment type="caution">
    <text evidence="1">The sequence shown here is derived from an EMBL/GenBank/DDBJ whole genome shotgun (WGS) entry which is preliminary data.</text>
</comment>